<evidence type="ECO:0000313" key="2">
    <source>
        <dbReference type="EMBL" id="CAD2185843.1"/>
    </source>
</evidence>
<evidence type="ECO:0000313" key="3">
    <source>
        <dbReference type="Proteomes" id="UP000580250"/>
    </source>
</evidence>
<accession>A0A6V7WFR5</accession>
<dbReference type="AlphaFoldDB" id="A0A6V7WFR5"/>
<name>A0A6V7WFR5_MELEN</name>
<organism evidence="2 3">
    <name type="scientific">Meloidogyne enterolobii</name>
    <name type="common">Root-knot nematode worm</name>
    <name type="synonym">Meloidogyne mayaguensis</name>
    <dbReference type="NCBI Taxonomy" id="390850"/>
    <lineage>
        <taxon>Eukaryota</taxon>
        <taxon>Metazoa</taxon>
        <taxon>Ecdysozoa</taxon>
        <taxon>Nematoda</taxon>
        <taxon>Chromadorea</taxon>
        <taxon>Rhabditida</taxon>
        <taxon>Tylenchina</taxon>
        <taxon>Tylenchomorpha</taxon>
        <taxon>Tylenchoidea</taxon>
        <taxon>Meloidogynidae</taxon>
        <taxon>Meloidogyninae</taxon>
        <taxon>Meloidogyne</taxon>
    </lineage>
</organism>
<reference evidence="2 3" key="1">
    <citation type="submission" date="2020-08" db="EMBL/GenBank/DDBJ databases">
        <authorList>
            <person name="Koutsovoulos G."/>
            <person name="Danchin GJ E."/>
        </authorList>
    </citation>
    <scope>NUCLEOTIDE SEQUENCE [LARGE SCALE GENOMIC DNA]</scope>
</reference>
<feature type="region of interest" description="Disordered" evidence="1">
    <location>
        <begin position="1"/>
        <end position="21"/>
    </location>
</feature>
<evidence type="ECO:0000256" key="1">
    <source>
        <dbReference type="SAM" id="MobiDB-lite"/>
    </source>
</evidence>
<dbReference type="Proteomes" id="UP000580250">
    <property type="component" value="Unassembled WGS sequence"/>
</dbReference>
<comment type="caution">
    <text evidence="2">The sequence shown here is derived from an EMBL/GenBank/DDBJ whole genome shotgun (WGS) entry which is preliminary data.</text>
</comment>
<protein>
    <submittedName>
        <fullName evidence="2">Uncharacterized protein</fullName>
    </submittedName>
</protein>
<proteinExistence type="predicted"/>
<dbReference type="EMBL" id="CAJEWN010000562">
    <property type="protein sequence ID" value="CAD2185843.1"/>
    <property type="molecule type" value="Genomic_DNA"/>
</dbReference>
<gene>
    <name evidence="2" type="ORF">MENT_LOCUS38297</name>
</gene>
<sequence>MSTKPDPPQGANAGNKNEENEVGQKLFKIILKITIKNRKSFQEL</sequence>